<evidence type="ECO:0000256" key="2">
    <source>
        <dbReference type="ARBA" id="ARBA00006601"/>
    </source>
</evidence>
<dbReference type="InterPro" id="IPR036291">
    <property type="entry name" value="NAD(P)-bd_dom_sf"/>
</dbReference>
<dbReference type="InterPro" id="IPR008927">
    <property type="entry name" value="6-PGluconate_DH-like_C_sf"/>
</dbReference>
<dbReference type="AlphaFoldDB" id="A0A2U8WSD9"/>
<dbReference type="GO" id="GO:0003979">
    <property type="term" value="F:UDP-glucose 6-dehydrogenase activity"/>
    <property type="evidence" value="ECO:0007669"/>
    <property type="project" value="UniProtKB-EC"/>
</dbReference>
<evidence type="ECO:0000256" key="8">
    <source>
        <dbReference type="PIRNR" id="PIRNR000124"/>
    </source>
</evidence>
<dbReference type="PROSITE" id="PS51257">
    <property type="entry name" value="PROKAR_LIPOPROTEIN"/>
    <property type="match status" value="1"/>
</dbReference>
<feature type="binding site" evidence="10">
    <location>
        <position position="207"/>
    </location>
    <ligand>
        <name>substrate</name>
    </ligand>
</feature>
<dbReference type="UniPathway" id="UPA00038">
    <property type="reaction ID" value="UER00491"/>
</dbReference>
<evidence type="ECO:0000256" key="11">
    <source>
        <dbReference type="PIRSR" id="PIRSR500134-3"/>
    </source>
</evidence>
<dbReference type="Pfam" id="PF03721">
    <property type="entry name" value="UDPG_MGDP_dh_N"/>
    <property type="match status" value="1"/>
</dbReference>
<dbReference type="PIRSF" id="PIRSF000124">
    <property type="entry name" value="UDPglc_GDPman_dh"/>
    <property type="match status" value="1"/>
</dbReference>
<feature type="binding site" evidence="10">
    <location>
        <position position="324"/>
    </location>
    <ligand>
        <name>substrate</name>
    </ligand>
</feature>
<dbReference type="Gene3D" id="3.40.50.720">
    <property type="entry name" value="NAD(P)-binding Rossmann-like Domain"/>
    <property type="match status" value="2"/>
</dbReference>
<dbReference type="InterPro" id="IPR017476">
    <property type="entry name" value="UDP-Glc/GDP-Man"/>
</dbReference>
<evidence type="ECO:0000256" key="7">
    <source>
        <dbReference type="ARBA" id="ARBA00047473"/>
    </source>
</evidence>
<feature type="binding site" evidence="10">
    <location>
        <begin position="252"/>
        <end position="256"/>
    </location>
    <ligand>
        <name>substrate</name>
    </ligand>
</feature>
<dbReference type="GO" id="GO:0000271">
    <property type="term" value="P:polysaccharide biosynthetic process"/>
    <property type="evidence" value="ECO:0007669"/>
    <property type="project" value="InterPro"/>
</dbReference>
<evidence type="ECO:0000259" key="12">
    <source>
        <dbReference type="SMART" id="SM00984"/>
    </source>
</evidence>
<dbReference type="EC" id="1.1.1.22" evidence="3 8"/>
<evidence type="ECO:0000313" key="13">
    <source>
        <dbReference type="EMBL" id="AWN49215.1"/>
    </source>
</evidence>
<dbReference type="PANTHER" id="PTHR43750:SF3">
    <property type="entry name" value="UDP-GLUCOSE 6-DEHYDROGENASE TUAD"/>
    <property type="match status" value="1"/>
</dbReference>
<comment type="pathway">
    <text evidence="1">Nucleotide-sugar biosynthesis; UDP-alpha-D-glucuronate biosynthesis; UDP-alpha-D-glucuronate from UDP-alpha-D-glucose: step 1/1.</text>
</comment>
<dbReference type="KEGG" id="mtea:DK419_25070"/>
<evidence type="ECO:0000256" key="6">
    <source>
        <dbReference type="ARBA" id="ARBA00023027"/>
    </source>
</evidence>
<gene>
    <name evidence="13" type="ORF">DK419_25070</name>
</gene>
<dbReference type="InterPro" id="IPR014026">
    <property type="entry name" value="UDP-Glc/GDP-Man_DH_dimer"/>
</dbReference>
<dbReference type="PIRSF" id="PIRSF500134">
    <property type="entry name" value="UDPglc_DH_bac"/>
    <property type="match status" value="1"/>
</dbReference>
<dbReference type="Gene3D" id="1.20.5.100">
    <property type="entry name" value="Cytochrome c1, transmembrane anchor, C-terminal"/>
    <property type="match status" value="1"/>
</dbReference>
<evidence type="ECO:0000256" key="10">
    <source>
        <dbReference type="PIRSR" id="PIRSR500134-2"/>
    </source>
</evidence>
<feature type="domain" description="UDP-glucose/GDP-mannose dehydrogenase C-terminal" evidence="12">
    <location>
        <begin position="317"/>
        <end position="418"/>
    </location>
</feature>
<accession>A0A2U8WSD9</accession>
<feature type="binding site" evidence="11">
    <location>
        <position position="86"/>
    </location>
    <ligand>
        <name>NAD(+)</name>
        <dbReference type="ChEBI" id="CHEBI:57540"/>
    </ligand>
</feature>
<feature type="binding site" evidence="11">
    <location>
        <position position="331"/>
    </location>
    <ligand>
        <name>NAD(+)</name>
        <dbReference type="ChEBI" id="CHEBI:57540"/>
    </ligand>
</feature>
<keyword evidence="14" id="KW-1185">Reference proteome</keyword>
<dbReference type="InterPro" id="IPR014027">
    <property type="entry name" value="UDP-Glc/GDP-Man_DH_C"/>
</dbReference>
<proteinExistence type="inferred from homology"/>
<evidence type="ECO:0000256" key="3">
    <source>
        <dbReference type="ARBA" id="ARBA00012954"/>
    </source>
</evidence>
<dbReference type="Pfam" id="PF00984">
    <property type="entry name" value="UDPG_MGDP_dh"/>
    <property type="match status" value="1"/>
</dbReference>
<dbReference type="GO" id="GO:0006065">
    <property type="term" value="P:UDP-glucuronate biosynthetic process"/>
    <property type="evidence" value="ECO:0007669"/>
    <property type="project" value="UniProtKB-UniPathway"/>
</dbReference>
<feature type="binding site" evidence="11">
    <location>
        <position position="35"/>
    </location>
    <ligand>
        <name>NAD(+)</name>
        <dbReference type="ChEBI" id="CHEBI:57540"/>
    </ligand>
</feature>
<dbReference type="PANTHER" id="PTHR43750">
    <property type="entry name" value="UDP-GLUCOSE 6-DEHYDROGENASE TUAD"/>
    <property type="match status" value="1"/>
</dbReference>
<dbReference type="SMART" id="SM00984">
    <property type="entry name" value="UDPG_MGDP_dh_C"/>
    <property type="match status" value="1"/>
</dbReference>
<dbReference type="EMBL" id="CP029553">
    <property type="protein sequence ID" value="AWN49215.1"/>
    <property type="molecule type" value="Genomic_DNA"/>
</dbReference>
<feature type="binding site" evidence="11">
    <location>
        <position position="30"/>
    </location>
    <ligand>
        <name>NAD(+)</name>
        <dbReference type="ChEBI" id="CHEBI:57540"/>
    </ligand>
</feature>
<dbReference type="InterPro" id="IPR036220">
    <property type="entry name" value="UDP-Glc/GDP-Man_DH_C_sf"/>
</dbReference>
<organism evidence="13 14">
    <name type="scientific">Methylobacterium terrae</name>
    <dbReference type="NCBI Taxonomy" id="2202827"/>
    <lineage>
        <taxon>Bacteria</taxon>
        <taxon>Pseudomonadati</taxon>
        <taxon>Pseudomonadota</taxon>
        <taxon>Alphaproteobacteria</taxon>
        <taxon>Hyphomicrobiales</taxon>
        <taxon>Methylobacteriaceae</taxon>
        <taxon>Methylobacterium</taxon>
    </lineage>
</organism>
<feature type="active site" description="Nucleophile" evidence="9">
    <location>
        <position position="263"/>
    </location>
</feature>
<dbReference type="Proteomes" id="UP000245444">
    <property type="component" value="Chromosome"/>
</dbReference>
<feature type="binding site" evidence="11">
    <location>
        <position position="155"/>
    </location>
    <ligand>
        <name>NAD(+)</name>
        <dbReference type="ChEBI" id="CHEBI:57540"/>
    </ligand>
</feature>
<comment type="similarity">
    <text evidence="2 8">Belongs to the UDP-glucose/GDP-mannose dehydrogenase family.</text>
</comment>
<reference evidence="13 14" key="1">
    <citation type="submission" date="2018-05" db="EMBL/GenBank/DDBJ databases">
        <title>Complete Genome Sequence of Methylobacterium sp. 17Sr1-28.</title>
        <authorList>
            <person name="Srinivasan S."/>
        </authorList>
    </citation>
    <scope>NUCLEOTIDE SEQUENCE [LARGE SCALE GENOMIC DNA]</scope>
    <source>
        <strain evidence="13 14">17Sr1-28</strain>
    </source>
</reference>
<dbReference type="GO" id="GO:0051287">
    <property type="term" value="F:NAD binding"/>
    <property type="evidence" value="ECO:0007669"/>
    <property type="project" value="InterPro"/>
</dbReference>
<feature type="binding site" evidence="11">
    <location>
        <position position="122"/>
    </location>
    <ligand>
        <name>NAD(+)</name>
        <dbReference type="ChEBI" id="CHEBI:57540"/>
    </ligand>
</feature>
<feature type="binding site" evidence="11">
    <location>
        <position position="266"/>
    </location>
    <ligand>
        <name>NAD(+)</name>
        <dbReference type="ChEBI" id="CHEBI:57540"/>
    </ligand>
</feature>
<evidence type="ECO:0000256" key="1">
    <source>
        <dbReference type="ARBA" id="ARBA00004701"/>
    </source>
</evidence>
<feature type="binding site" evidence="10">
    <location>
        <position position="260"/>
    </location>
    <ligand>
        <name>substrate</name>
    </ligand>
</feature>
<dbReference type="SUPFAM" id="SSF52413">
    <property type="entry name" value="UDP-glucose/GDP-mannose dehydrogenase C-terminal domain"/>
    <property type="match status" value="1"/>
</dbReference>
<evidence type="ECO:0000256" key="5">
    <source>
        <dbReference type="ARBA" id="ARBA00023002"/>
    </source>
</evidence>
<name>A0A2U8WSD9_9HYPH</name>
<dbReference type="OrthoDB" id="9803238at2"/>
<dbReference type="SUPFAM" id="SSF48179">
    <property type="entry name" value="6-phosphogluconate dehydrogenase C-terminal domain-like"/>
    <property type="match status" value="1"/>
</dbReference>
<dbReference type="NCBIfam" id="TIGR03026">
    <property type="entry name" value="NDP-sugDHase"/>
    <property type="match status" value="1"/>
</dbReference>
<dbReference type="RefSeq" id="WP_109961489.1">
    <property type="nucleotide sequence ID" value="NZ_CP029553.1"/>
</dbReference>
<evidence type="ECO:0000256" key="4">
    <source>
        <dbReference type="ARBA" id="ARBA00015132"/>
    </source>
</evidence>
<keyword evidence="5 8" id="KW-0560">Oxidoreductase</keyword>
<evidence type="ECO:0000256" key="9">
    <source>
        <dbReference type="PIRSR" id="PIRSR500134-1"/>
    </source>
</evidence>
<protein>
    <recommendedName>
        <fullName evidence="4 8">UDP-glucose 6-dehydrogenase</fullName>
        <ecNumber evidence="3 8">1.1.1.22</ecNumber>
    </recommendedName>
</protein>
<keyword evidence="6 8" id="KW-0520">NAD</keyword>
<dbReference type="SUPFAM" id="SSF51735">
    <property type="entry name" value="NAD(P)-binding Rossmann-fold domains"/>
    <property type="match status" value="1"/>
</dbReference>
<feature type="binding site" evidence="10">
    <location>
        <begin position="152"/>
        <end position="155"/>
    </location>
    <ligand>
        <name>substrate</name>
    </ligand>
</feature>
<dbReference type="Pfam" id="PF03720">
    <property type="entry name" value="UDPG_MGDP_dh_C"/>
    <property type="match status" value="1"/>
</dbReference>
<evidence type="ECO:0000313" key="14">
    <source>
        <dbReference type="Proteomes" id="UP000245444"/>
    </source>
</evidence>
<sequence>MRVAMVGAGYVGLVSGACFADFGHTVVCVDTAPEKIAALKDGRIPIYEPGLDTLVAENVRQDRLSFTTDLAQAVAGADAVFIAVGTPSRRGDGFADLTYVYQAARDIAAAVTGPTVVVTKSTVPVGTGDEVERIVREARPGIAIAVASNPEFLREGAAISDFKRPDRIVIGADEPRAAAVVSELYRPLYLNHAPILVTSRRTAELTKYAANAFLATKITFINEIADLCEQVGADVQEVARGIGLDNRIGRKFLHAGPGYGGSCFPKDTLALVKTAQDAGSPVRLVETVVAVNDQRKRAMARKVVAACGGSVRGKRVAVLGLTFKPNTDDMREAPSLAIIAGLQDAGAAVTAYDPEGVEQARTHLSGVDYAADPYACAEGAHALVIVTEWDAFRALDLRRLRGAMAEPVLVDLRNVYRPEDVRKHGFVYASVGRP</sequence>
<dbReference type="InterPro" id="IPR001732">
    <property type="entry name" value="UDP-Glc/GDP-Man_DH_N"/>
</dbReference>
<comment type="catalytic activity">
    <reaction evidence="7 8">
        <text>UDP-alpha-D-glucose + 2 NAD(+) + H2O = UDP-alpha-D-glucuronate + 2 NADH + 3 H(+)</text>
        <dbReference type="Rhea" id="RHEA:23596"/>
        <dbReference type="ChEBI" id="CHEBI:15377"/>
        <dbReference type="ChEBI" id="CHEBI:15378"/>
        <dbReference type="ChEBI" id="CHEBI:57540"/>
        <dbReference type="ChEBI" id="CHEBI:57945"/>
        <dbReference type="ChEBI" id="CHEBI:58052"/>
        <dbReference type="ChEBI" id="CHEBI:58885"/>
        <dbReference type="EC" id="1.1.1.22"/>
    </reaction>
</comment>
<dbReference type="InterPro" id="IPR028357">
    <property type="entry name" value="UDPglc_DH_bac"/>
</dbReference>